<dbReference type="Proteomes" id="UP000054166">
    <property type="component" value="Unassembled WGS sequence"/>
</dbReference>
<dbReference type="Gene3D" id="1.20.1070.10">
    <property type="entry name" value="Rhodopsin 7-helix transmembrane proteins"/>
    <property type="match status" value="1"/>
</dbReference>
<comment type="subcellular location">
    <subcellularLocation>
        <location evidence="1">Membrane</location>
        <topology evidence="1">Multi-pass membrane protein</topology>
    </subcellularLocation>
</comment>
<dbReference type="OrthoDB" id="100006at2759"/>
<keyword evidence="9" id="KW-1185">Reference proteome</keyword>
<evidence type="ECO:0000256" key="4">
    <source>
        <dbReference type="ARBA" id="ARBA00023136"/>
    </source>
</evidence>
<name>A0A0C3BPH9_PILCF</name>
<dbReference type="SUPFAM" id="SSF81321">
    <property type="entry name" value="Family A G protein-coupled receptor-like"/>
    <property type="match status" value="1"/>
</dbReference>
<keyword evidence="2 6" id="KW-0812">Transmembrane</keyword>
<feature type="transmembrane region" description="Helical" evidence="6">
    <location>
        <begin position="72"/>
        <end position="91"/>
    </location>
</feature>
<feature type="compositionally biased region" description="Basic and acidic residues" evidence="5">
    <location>
        <begin position="381"/>
        <end position="390"/>
    </location>
</feature>
<feature type="region of interest" description="Disordered" evidence="5">
    <location>
        <begin position="364"/>
        <end position="390"/>
    </location>
</feature>
<keyword evidence="3 6" id="KW-1133">Transmembrane helix</keyword>
<sequence>MVDGSICTPEEQALFDSSHGTSIVCLTRGESIGLTLVAESGFISLIAVLGVFVLIFRNAVRNGMLIRHPTDIYMLSLFSFDFMMSLAKSMYVKWIHDGKVYTGTFCTAQGIVQQAGDTGSALATLAIAIHTFIVVFWGTRRHQYFFAYTIVGLTWLFIGLFIAITVSVHTNGSNFYESPVGYWCWIGNRFKTEQYVGQYIWVWATMFISFLTYTPLFFWARGNITVSPTHWWKFRVHKDAIQTIDPDGRKRRSIGMIAYPIVFAVVALPLSVVRWTTGFGSTPRHMPVATFTVEFIYSLSGALNVLLILLTRSPLLLPRGTSRDRNRLGVAPSVSLPKITRGFSEVSRPDSSILEMGARDKPVPLESLPGEGNMGWRLPSSKRDSIESIY</sequence>
<dbReference type="PANTHER" id="PTHR23112">
    <property type="entry name" value="G PROTEIN-COUPLED RECEPTOR 157-RELATED"/>
    <property type="match status" value="1"/>
</dbReference>
<accession>A0A0C3BPH9</accession>
<dbReference type="EMBL" id="KN833011">
    <property type="protein sequence ID" value="KIM79192.1"/>
    <property type="molecule type" value="Genomic_DNA"/>
</dbReference>
<dbReference type="AlphaFoldDB" id="A0A0C3BPH9"/>
<dbReference type="GO" id="GO:0007189">
    <property type="term" value="P:adenylate cyclase-activating G protein-coupled receptor signaling pathway"/>
    <property type="evidence" value="ECO:0007669"/>
    <property type="project" value="TreeGrafter"/>
</dbReference>
<organism evidence="8 9">
    <name type="scientific">Piloderma croceum (strain F 1598)</name>
    <dbReference type="NCBI Taxonomy" id="765440"/>
    <lineage>
        <taxon>Eukaryota</taxon>
        <taxon>Fungi</taxon>
        <taxon>Dikarya</taxon>
        <taxon>Basidiomycota</taxon>
        <taxon>Agaricomycotina</taxon>
        <taxon>Agaricomycetes</taxon>
        <taxon>Agaricomycetidae</taxon>
        <taxon>Atheliales</taxon>
        <taxon>Atheliaceae</taxon>
        <taxon>Piloderma</taxon>
    </lineage>
</organism>
<feature type="transmembrane region" description="Helical" evidence="6">
    <location>
        <begin position="200"/>
        <end position="220"/>
    </location>
</feature>
<feature type="transmembrane region" description="Helical" evidence="6">
    <location>
        <begin position="120"/>
        <end position="138"/>
    </location>
</feature>
<feature type="transmembrane region" description="Helical" evidence="6">
    <location>
        <begin position="145"/>
        <end position="168"/>
    </location>
</feature>
<dbReference type="GO" id="GO:0005886">
    <property type="term" value="C:plasma membrane"/>
    <property type="evidence" value="ECO:0007669"/>
    <property type="project" value="TreeGrafter"/>
</dbReference>
<feature type="transmembrane region" description="Helical" evidence="6">
    <location>
        <begin position="41"/>
        <end position="60"/>
    </location>
</feature>
<dbReference type="GO" id="GO:0004930">
    <property type="term" value="F:G protein-coupled receptor activity"/>
    <property type="evidence" value="ECO:0007669"/>
    <property type="project" value="TreeGrafter"/>
</dbReference>
<proteinExistence type="predicted"/>
<dbReference type="HOGENOM" id="CLU_027149_0_1_1"/>
<feature type="domain" description="G-protein coupled receptors family 1 profile" evidence="7">
    <location>
        <begin position="46"/>
        <end position="308"/>
    </location>
</feature>
<evidence type="ECO:0000256" key="5">
    <source>
        <dbReference type="SAM" id="MobiDB-lite"/>
    </source>
</evidence>
<reference evidence="9" key="2">
    <citation type="submission" date="2015-01" db="EMBL/GenBank/DDBJ databases">
        <title>Evolutionary Origins and Diversification of the Mycorrhizal Mutualists.</title>
        <authorList>
            <consortium name="DOE Joint Genome Institute"/>
            <consortium name="Mycorrhizal Genomics Consortium"/>
            <person name="Kohler A."/>
            <person name="Kuo A."/>
            <person name="Nagy L.G."/>
            <person name="Floudas D."/>
            <person name="Copeland A."/>
            <person name="Barry K.W."/>
            <person name="Cichocki N."/>
            <person name="Veneault-Fourrey C."/>
            <person name="LaButti K."/>
            <person name="Lindquist E.A."/>
            <person name="Lipzen A."/>
            <person name="Lundell T."/>
            <person name="Morin E."/>
            <person name="Murat C."/>
            <person name="Riley R."/>
            <person name="Ohm R."/>
            <person name="Sun H."/>
            <person name="Tunlid A."/>
            <person name="Henrissat B."/>
            <person name="Grigoriev I.V."/>
            <person name="Hibbett D.S."/>
            <person name="Martin F."/>
        </authorList>
    </citation>
    <scope>NUCLEOTIDE SEQUENCE [LARGE SCALE GENOMIC DNA]</scope>
    <source>
        <strain evidence="9">F 1598</strain>
    </source>
</reference>
<dbReference type="PANTHER" id="PTHR23112:SF37">
    <property type="entry name" value="G PROTEIN-COUPLED RECEPTOR GPR1"/>
    <property type="match status" value="1"/>
</dbReference>
<evidence type="ECO:0000256" key="6">
    <source>
        <dbReference type="SAM" id="Phobius"/>
    </source>
</evidence>
<evidence type="ECO:0000256" key="1">
    <source>
        <dbReference type="ARBA" id="ARBA00004141"/>
    </source>
</evidence>
<evidence type="ECO:0000313" key="9">
    <source>
        <dbReference type="Proteomes" id="UP000054166"/>
    </source>
</evidence>
<dbReference type="InParanoid" id="A0A0C3BPH9"/>
<evidence type="ECO:0000256" key="2">
    <source>
        <dbReference type="ARBA" id="ARBA00022692"/>
    </source>
</evidence>
<keyword evidence="4 6" id="KW-0472">Membrane</keyword>
<feature type="transmembrane region" description="Helical" evidence="6">
    <location>
        <begin position="295"/>
        <end position="317"/>
    </location>
</feature>
<feature type="transmembrane region" description="Helical" evidence="6">
    <location>
        <begin position="257"/>
        <end position="275"/>
    </location>
</feature>
<dbReference type="PROSITE" id="PS50262">
    <property type="entry name" value="G_PROTEIN_RECEP_F1_2"/>
    <property type="match status" value="1"/>
</dbReference>
<evidence type="ECO:0000256" key="3">
    <source>
        <dbReference type="ARBA" id="ARBA00022989"/>
    </source>
</evidence>
<evidence type="ECO:0000259" key="7">
    <source>
        <dbReference type="PROSITE" id="PS50262"/>
    </source>
</evidence>
<gene>
    <name evidence="8" type="ORF">PILCRDRAFT_571328</name>
</gene>
<reference evidence="8 9" key="1">
    <citation type="submission" date="2014-04" db="EMBL/GenBank/DDBJ databases">
        <authorList>
            <consortium name="DOE Joint Genome Institute"/>
            <person name="Kuo A."/>
            <person name="Tarkka M."/>
            <person name="Buscot F."/>
            <person name="Kohler A."/>
            <person name="Nagy L.G."/>
            <person name="Floudas D."/>
            <person name="Copeland A."/>
            <person name="Barry K.W."/>
            <person name="Cichocki N."/>
            <person name="Veneault-Fourrey C."/>
            <person name="LaButti K."/>
            <person name="Lindquist E.A."/>
            <person name="Lipzen A."/>
            <person name="Lundell T."/>
            <person name="Morin E."/>
            <person name="Murat C."/>
            <person name="Sun H."/>
            <person name="Tunlid A."/>
            <person name="Henrissat B."/>
            <person name="Grigoriev I.V."/>
            <person name="Hibbett D.S."/>
            <person name="Martin F."/>
            <person name="Nordberg H.P."/>
            <person name="Cantor M.N."/>
            <person name="Hua S.X."/>
        </authorList>
    </citation>
    <scope>NUCLEOTIDE SEQUENCE [LARGE SCALE GENOMIC DNA]</scope>
    <source>
        <strain evidence="8 9">F 1598</strain>
    </source>
</reference>
<dbReference type="InterPro" id="IPR017452">
    <property type="entry name" value="GPCR_Rhodpsn_7TM"/>
</dbReference>
<dbReference type="STRING" id="765440.A0A0C3BPH9"/>
<evidence type="ECO:0000313" key="8">
    <source>
        <dbReference type="EMBL" id="KIM79192.1"/>
    </source>
</evidence>
<protein>
    <recommendedName>
        <fullName evidence="7">G-protein coupled receptors family 1 profile domain-containing protein</fullName>
    </recommendedName>
</protein>